<gene>
    <name evidence="3" type="ORF">EDC56_3724</name>
</gene>
<reference evidence="3 4" key="1">
    <citation type="submission" date="2018-11" db="EMBL/GenBank/DDBJ databases">
        <title>Genomic Encyclopedia of Type Strains, Phase IV (KMG-IV): sequencing the most valuable type-strain genomes for metagenomic binning, comparative biology and taxonomic classification.</title>
        <authorList>
            <person name="Goeker M."/>
        </authorList>
    </citation>
    <scope>NUCLEOTIDE SEQUENCE [LARGE SCALE GENOMIC DNA]</scope>
    <source>
        <strain evidence="3 4">DSM 100316</strain>
    </source>
</reference>
<evidence type="ECO:0000313" key="4">
    <source>
        <dbReference type="Proteomes" id="UP000275394"/>
    </source>
</evidence>
<evidence type="ECO:0000313" key="3">
    <source>
        <dbReference type="EMBL" id="ROR94910.1"/>
    </source>
</evidence>
<feature type="transmembrane region" description="Helical" evidence="1">
    <location>
        <begin position="119"/>
        <end position="141"/>
    </location>
</feature>
<accession>A0A3N2D559</accession>
<keyword evidence="1" id="KW-0472">Membrane</keyword>
<feature type="transmembrane region" description="Helical" evidence="1">
    <location>
        <begin position="301"/>
        <end position="321"/>
    </location>
</feature>
<feature type="transmembrane region" description="Helical" evidence="1">
    <location>
        <begin position="161"/>
        <end position="181"/>
    </location>
</feature>
<feature type="transmembrane region" description="Helical" evidence="1">
    <location>
        <begin position="262"/>
        <end position="281"/>
    </location>
</feature>
<dbReference type="EMBL" id="RKHR01000009">
    <property type="protein sequence ID" value="ROR94910.1"/>
    <property type="molecule type" value="Genomic_DNA"/>
</dbReference>
<feature type="transmembrane region" description="Helical" evidence="1">
    <location>
        <begin position="66"/>
        <end position="84"/>
    </location>
</feature>
<keyword evidence="1" id="KW-0812">Transmembrane</keyword>
<protein>
    <submittedName>
        <fullName evidence="3">Uncharacterized protein DUF4401</fullName>
    </submittedName>
</protein>
<feature type="transmembrane region" description="Helical" evidence="1">
    <location>
        <begin position="333"/>
        <end position="351"/>
    </location>
</feature>
<feature type="domain" description="DUF4401" evidence="2">
    <location>
        <begin position="31"/>
        <end position="347"/>
    </location>
</feature>
<dbReference type="RefSeq" id="WP_123714046.1">
    <property type="nucleotide sequence ID" value="NZ_RKHR01000009.1"/>
</dbReference>
<keyword evidence="1" id="KW-1133">Transmembrane helix</keyword>
<dbReference type="InterPro" id="IPR025513">
    <property type="entry name" value="DUF4401"/>
</dbReference>
<feature type="transmembrane region" description="Helical" evidence="1">
    <location>
        <begin position="90"/>
        <end position="112"/>
    </location>
</feature>
<dbReference type="Pfam" id="PF14351">
    <property type="entry name" value="DUF4401"/>
    <property type="match status" value="1"/>
</dbReference>
<organism evidence="3 4">
    <name type="scientific">Sinobacterium caligoides</name>
    <dbReference type="NCBI Taxonomy" id="933926"/>
    <lineage>
        <taxon>Bacteria</taxon>
        <taxon>Pseudomonadati</taxon>
        <taxon>Pseudomonadota</taxon>
        <taxon>Gammaproteobacteria</taxon>
        <taxon>Cellvibrionales</taxon>
        <taxon>Spongiibacteraceae</taxon>
        <taxon>Sinobacterium</taxon>
    </lineage>
</organism>
<dbReference type="OrthoDB" id="8527955at2"/>
<keyword evidence="4" id="KW-1185">Reference proteome</keyword>
<evidence type="ECO:0000259" key="2">
    <source>
        <dbReference type="Pfam" id="PF14351"/>
    </source>
</evidence>
<feature type="transmembrane region" description="Helical" evidence="1">
    <location>
        <begin position="224"/>
        <end position="250"/>
    </location>
</feature>
<evidence type="ECO:0000256" key="1">
    <source>
        <dbReference type="SAM" id="Phobius"/>
    </source>
</evidence>
<feature type="transmembrane region" description="Helical" evidence="1">
    <location>
        <begin position="193"/>
        <end position="212"/>
    </location>
</feature>
<dbReference type="Proteomes" id="UP000275394">
    <property type="component" value="Unassembled WGS sequence"/>
</dbReference>
<feature type="transmembrane region" description="Helical" evidence="1">
    <location>
        <begin position="32"/>
        <end position="54"/>
    </location>
</feature>
<comment type="caution">
    <text evidence="3">The sequence shown here is derived from an EMBL/GenBank/DDBJ whole genome shotgun (WGS) entry which is preliminary data.</text>
</comment>
<sequence>MSQTPIDMWETLTTAGIITAQKPAELPSDSPWYVKLLVAFSAWLASLFVLLLIILTGFASSLMDNAYALTITGLALIVAAYTVLRQSDHVFATNFALCISFAGQVLVTLPILDHADKGLHWLLVVLAVFHLLLAIVMPNFIHRVFSSMLAGGYLSYAFGAPYQIFITGIIMVITVWLWLHEFRCPKHMATQRAISYGLTLTVILTTASRLFPETLYFNDGPESIFLWVILSPWLWWVGQALLGAAALYTVWHILDRLGHKLFAPYSIAALLGMLAIVIATMDTEGITVGVLVLLLGFANSNRVLMGLGTVAMLSYISYYYYLLEVSLLDKSQTLLIIGVILLAINFIQQKIAKVTHE</sequence>
<dbReference type="AlphaFoldDB" id="A0A3N2D559"/>
<name>A0A3N2D559_9GAMM</name>
<proteinExistence type="predicted"/>